<proteinExistence type="predicted"/>
<dbReference type="AlphaFoldDB" id="A0A553HZW1"/>
<keyword evidence="3" id="KW-1185">Reference proteome</keyword>
<dbReference type="Proteomes" id="UP000319160">
    <property type="component" value="Unassembled WGS sequence"/>
</dbReference>
<accession>A0A553HZW1</accession>
<sequence>METDKAGIAGDQSKQADHAPSVEPKAATSVNHIDDAPDPDEDDLDDLDDMLEEFSSVKLNTKTDAPKATATTTAAPIATGPASAANATEDGNLDAKDTLPGLEDFSEEEFQKQLQAGMAELMGDLEDSASFLSPLIQFSY</sequence>
<reference evidence="3" key="1">
    <citation type="submission" date="2019-06" db="EMBL/GenBank/DDBJ databases">
        <title>Draft genome sequence of the griseofulvin-producing fungus Xylaria cubensis strain G536.</title>
        <authorList>
            <person name="Mead M.E."/>
            <person name="Raja H.A."/>
            <person name="Steenwyk J.L."/>
            <person name="Knowles S.L."/>
            <person name="Oberlies N.H."/>
            <person name="Rokas A."/>
        </authorList>
    </citation>
    <scope>NUCLEOTIDE SEQUENCE [LARGE SCALE GENOMIC DNA]</scope>
    <source>
        <strain evidence="3">G536</strain>
    </source>
</reference>
<dbReference type="STRING" id="2512241.A0A553HZW1"/>
<evidence type="ECO:0000256" key="1">
    <source>
        <dbReference type="SAM" id="MobiDB-lite"/>
    </source>
</evidence>
<evidence type="ECO:0000313" key="3">
    <source>
        <dbReference type="Proteomes" id="UP000319160"/>
    </source>
</evidence>
<name>A0A553HZW1_9PEZI</name>
<evidence type="ECO:0008006" key="4">
    <source>
        <dbReference type="Google" id="ProtNLM"/>
    </source>
</evidence>
<organism evidence="2 3">
    <name type="scientific">Xylaria flabelliformis</name>
    <dbReference type="NCBI Taxonomy" id="2512241"/>
    <lineage>
        <taxon>Eukaryota</taxon>
        <taxon>Fungi</taxon>
        <taxon>Dikarya</taxon>
        <taxon>Ascomycota</taxon>
        <taxon>Pezizomycotina</taxon>
        <taxon>Sordariomycetes</taxon>
        <taxon>Xylariomycetidae</taxon>
        <taxon>Xylariales</taxon>
        <taxon>Xylariaceae</taxon>
        <taxon>Xylaria</taxon>
    </lineage>
</organism>
<feature type="compositionally biased region" description="Low complexity" evidence="1">
    <location>
        <begin position="62"/>
        <end position="88"/>
    </location>
</feature>
<protein>
    <recommendedName>
        <fullName evidence="4">Peroxin-19</fullName>
    </recommendedName>
</protein>
<gene>
    <name evidence="2" type="ORF">FHL15_005740</name>
</gene>
<comment type="caution">
    <text evidence="2">The sequence shown here is derived from an EMBL/GenBank/DDBJ whole genome shotgun (WGS) entry which is preliminary data.</text>
</comment>
<feature type="region of interest" description="Disordered" evidence="1">
    <location>
        <begin position="1"/>
        <end position="46"/>
    </location>
</feature>
<dbReference type="OrthoDB" id="5245261at2759"/>
<dbReference type="EMBL" id="VFLP01000029">
    <property type="protein sequence ID" value="TRX93465.1"/>
    <property type="molecule type" value="Genomic_DNA"/>
</dbReference>
<feature type="region of interest" description="Disordered" evidence="1">
    <location>
        <begin position="62"/>
        <end position="99"/>
    </location>
</feature>
<evidence type="ECO:0000313" key="2">
    <source>
        <dbReference type="EMBL" id="TRX93465.1"/>
    </source>
</evidence>
<feature type="compositionally biased region" description="Acidic residues" evidence="1">
    <location>
        <begin position="36"/>
        <end position="46"/>
    </location>
</feature>